<evidence type="ECO:0000259" key="1">
    <source>
        <dbReference type="Pfam" id="PF03372"/>
    </source>
</evidence>
<proteinExistence type="predicted"/>
<dbReference type="GO" id="GO:0004519">
    <property type="term" value="F:endonuclease activity"/>
    <property type="evidence" value="ECO:0007669"/>
    <property type="project" value="UniProtKB-KW"/>
</dbReference>
<organism evidence="2 3">
    <name type="scientific">Roseivirga seohaensis</name>
    <dbReference type="NCBI Taxonomy" id="1914963"/>
    <lineage>
        <taxon>Bacteria</taxon>
        <taxon>Pseudomonadati</taxon>
        <taxon>Bacteroidota</taxon>
        <taxon>Cytophagia</taxon>
        <taxon>Cytophagales</taxon>
        <taxon>Roseivirgaceae</taxon>
        <taxon>Roseivirga</taxon>
    </lineage>
</organism>
<gene>
    <name evidence="2" type="ORF">AWW67_11465</name>
</gene>
<keyword evidence="2" id="KW-0255">Endonuclease</keyword>
<dbReference type="EMBL" id="LRPB01000048">
    <property type="protein sequence ID" value="KYG79920.1"/>
    <property type="molecule type" value="Genomic_DNA"/>
</dbReference>
<dbReference type="Proteomes" id="UP000075663">
    <property type="component" value="Unassembled WGS sequence"/>
</dbReference>
<dbReference type="CDD" id="cd09083">
    <property type="entry name" value="EEP-1"/>
    <property type="match status" value="1"/>
</dbReference>
<dbReference type="InterPro" id="IPR036691">
    <property type="entry name" value="Endo/exonu/phosph_ase_sf"/>
</dbReference>
<dbReference type="RefSeq" id="WP_062302956.1">
    <property type="nucleotide sequence ID" value="NZ_LRPB01000048.1"/>
</dbReference>
<feature type="domain" description="Endonuclease/exonuclease/phosphatase" evidence="1">
    <location>
        <begin position="26"/>
        <end position="269"/>
    </location>
</feature>
<dbReference type="PANTHER" id="PTHR12121">
    <property type="entry name" value="CARBON CATABOLITE REPRESSOR PROTEIN 4"/>
    <property type="match status" value="1"/>
</dbReference>
<accession>A0A150XMG1</accession>
<dbReference type="InterPro" id="IPR005135">
    <property type="entry name" value="Endo/exonuclease/phosphatase"/>
</dbReference>
<dbReference type="SUPFAM" id="SSF56219">
    <property type="entry name" value="DNase I-like"/>
    <property type="match status" value="1"/>
</dbReference>
<protein>
    <submittedName>
        <fullName evidence="2">Endonuclease/exonuclease/phosphatase</fullName>
    </submittedName>
</protein>
<evidence type="ECO:0000313" key="3">
    <source>
        <dbReference type="Proteomes" id="UP000075663"/>
    </source>
</evidence>
<reference evidence="2 3" key="1">
    <citation type="submission" date="2016-01" db="EMBL/GenBank/DDBJ databases">
        <title>Genome sequencing of Roseivirga seohaensis SW-152.</title>
        <authorList>
            <person name="Selvaratnam C."/>
            <person name="Thevarajoo S."/>
            <person name="Goh K.M."/>
            <person name="Ee R."/>
            <person name="Chan K.-G."/>
            <person name="Chong C.S."/>
        </authorList>
    </citation>
    <scope>NUCLEOTIDE SEQUENCE [LARGE SCALE GENOMIC DNA]</scope>
    <source>
        <strain evidence="2 3">SW-152</strain>
    </source>
</reference>
<dbReference type="Gene3D" id="3.60.10.10">
    <property type="entry name" value="Endonuclease/exonuclease/phosphatase"/>
    <property type="match status" value="1"/>
</dbReference>
<dbReference type="PANTHER" id="PTHR12121:SF36">
    <property type="entry name" value="ENDONUCLEASE_EXONUCLEASE_PHOSPHATASE DOMAIN-CONTAINING PROTEIN"/>
    <property type="match status" value="1"/>
</dbReference>
<keyword evidence="2" id="KW-0378">Hydrolase</keyword>
<sequence>MRKLLFPLFTILLSVSLIGQTPIKVMTYNIRYDNPNDGENHWELRKRWLANQINFIEPDVLGIQEGLAHQVTFLEDALPTYNHIGVGRDDGKEAGEYTAIFYKSENLELINQNTFWLSETPEKPSVGWDAALERICTYALFQHKVTNQKFWVFNTHFDHVGDTARANSVDLITTEIRKLNMENLPVFLMGDLNLEPDSEPIQKLSSRMNDARHYSTDLVFGPKGTFNGFKHNEPVTSRIDYIFTNPYKVEVRKYAILSDSKDKKYPSDHLPVVVEAILKQ</sequence>
<comment type="caution">
    <text evidence="2">The sequence shown here is derived from an EMBL/GenBank/DDBJ whole genome shotgun (WGS) entry which is preliminary data.</text>
</comment>
<dbReference type="AlphaFoldDB" id="A0A150XMG1"/>
<dbReference type="STRING" id="1914963.AWW67_11465"/>
<evidence type="ECO:0000313" key="2">
    <source>
        <dbReference type="EMBL" id="KYG79920.1"/>
    </source>
</evidence>
<keyword evidence="2" id="KW-0540">Nuclease</keyword>
<dbReference type="Pfam" id="PF03372">
    <property type="entry name" value="Exo_endo_phos"/>
    <property type="match status" value="1"/>
</dbReference>
<dbReference type="GO" id="GO:0000175">
    <property type="term" value="F:3'-5'-RNA exonuclease activity"/>
    <property type="evidence" value="ECO:0007669"/>
    <property type="project" value="TreeGrafter"/>
</dbReference>
<name>A0A150XMG1_9BACT</name>
<dbReference type="InterPro" id="IPR050410">
    <property type="entry name" value="CCR4/nocturin_mRNA_transcr"/>
</dbReference>